<dbReference type="Pfam" id="PF02469">
    <property type="entry name" value="Fasciclin"/>
    <property type="match status" value="1"/>
</dbReference>
<evidence type="ECO:0000313" key="5">
    <source>
        <dbReference type="Proteomes" id="UP000596660"/>
    </source>
</evidence>
<feature type="chain" id="PRO_5030654219" description="FAS1 domain-containing protein" evidence="2">
    <location>
        <begin position="24"/>
        <end position="354"/>
    </location>
</feature>
<proteinExistence type="inferred from homology"/>
<feature type="domain" description="FAS1" evidence="3">
    <location>
        <begin position="28"/>
        <end position="154"/>
    </location>
</feature>
<dbReference type="OMA" id="VPCKLLW"/>
<dbReference type="InterPro" id="IPR052806">
    <property type="entry name" value="Fasciclin-like_AGP"/>
</dbReference>
<feature type="signal peptide" evidence="2">
    <location>
        <begin position="1"/>
        <end position="23"/>
    </location>
</feature>
<dbReference type="PANTHER" id="PTHR33985:SF17">
    <property type="entry name" value="FASCICLIN-LIKE ARABINOGALACTAN PROTEIN 20"/>
    <property type="match status" value="1"/>
</dbReference>
<dbReference type="PANTHER" id="PTHR33985">
    <property type="entry name" value="OS02G0491300 PROTEIN-RELATED"/>
    <property type="match status" value="1"/>
</dbReference>
<reference evidence="4" key="1">
    <citation type="journal article" date="2017" name="Nature">
        <title>The genome of Chenopodium quinoa.</title>
        <authorList>
            <person name="Jarvis D.E."/>
            <person name="Ho Y.S."/>
            <person name="Lightfoot D.J."/>
            <person name="Schmoeckel S.M."/>
            <person name="Li B."/>
            <person name="Borm T.J.A."/>
            <person name="Ohyanagi H."/>
            <person name="Mineta K."/>
            <person name="Michell C.T."/>
            <person name="Saber N."/>
            <person name="Kharbatia N.M."/>
            <person name="Rupper R.R."/>
            <person name="Sharp A.R."/>
            <person name="Dally N."/>
            <person name="Boughton B.A."/>
            <person name="Woo Y.H."/>
            <person name="Gao G."/>
            <person name="Schijlen E.G.W.M."/>
            <person name="Guo X."/>
            <person name="Momin A.A."/>
            <person name="Negrao S."/>
            <person name="Al-Babili S."/>
            <person name="Gehring C."/>
            <person name="Roessner U."/>
            <person name="Jung C."/>
            <person name="Murphy K."/>
            <person name="Arold S.T."/>
            <person name="Gojobori T."/>
            <person name="van der Linden C.G."/>
            <person name="van Loo E.N."/>
            <person name="Jellen E.N."/>
            <person name="Maughan P.J."/>
            <person name="Tester M."/>
        </authorList>
    </citation>
    <scope>NUCLEOTIDE SEQUENCE [LARGE SCALE GENOMIC DNA]</scope>
    <source>
        <strain evidence="4">cv. PI 614886</strain>
    </source>
</reference>
<dbReference type="OrthoDB" id="1893649at2759"/>
<dbReference type="InterPro" id="IPR036378">
    <property type="entry name" value="FAS1_dom_sf"/>
</dbReference>
<evidence type="ECO:0000256" key="1">
    <source>
        <dbReference type="ARBA" id="ARBA00007843"/>
    </source>
</evidence>
<dbReference type="InterPro" id="IPR000782">
    <property type="entry name" value="FAS1_domain"/>
</dbReference>
<comment type="similarity">
    <text evidence="1">Belongs to the fasciclin-like AGP family.</text>
</comment>
<evidence type="ECO:0000259" key="3">
    <source>
        <dbReference type="PROSITE" id="PS50213"/>
    </source>
</evidence>
<dbReference type="EnsemblPlants" id="AUR62039553-RA">
    <property type="protein sequence ID" value="AUR62039553-RA:cds"/>
    <property type="gene ID" value="AUR62039553"/>
</dbReference>
<evidence type="ECO:0000313" key="4">
    <source>
        <dbReference type="EnsemblPlants" id="AUR62039553-RA:cds"/>
    </source>
</evidence>
<keyword evidence="2" id="KW-0732">Signal</keyword>
<evidence type="ECO:0000256" key="2">
    <source>
        <dbReference type="SAM" id="SignalP"/>
    </source>
</evidence>
<dbReference type="SMART" id="SM00554">
    <property type="entry name" value="FAS1"/>
    <property type="match status" value="2"/>
</dbReference>
<dbReference type="SUPFAM" id="SSF82153">
    <property type="entry name" value="FAS1 domain"/>
    <property type="match status" value="2"/>
</dbReference>
<reference evidence="4" key="2">
    <citation type="submission" date="2021-03" db="UniProtKB">
        <authorList>
            <consortium name="EnsemblPlants"/>
        </authorList>
    </citation>
    <scope>IDENTIFICATION</scope>
</reference>
<dbReference type="RefSeq" id="XP_021733176.1">
    <property type="nucleotide sequence ID" value="XM_021877484.1"/>
</dbReference>
<dbReference type="AlphaFoldDB" id="A0A803N2Z7"/>
<dbReference type="KEGG" id="cqi:110699997"/>
<dbReference type="GeneID" id="110699997"/>
<gene>
    <name evidence="4" type="primary">LOC110699997</name>
</gene>
<protein>
    <recommendedName>
        <fullName evidence="3">FAS1 domain-containing protein</fullName>
    </recommendedName>
</protein>
<dbReference type="SMR" id="A0A803N2Z7"/>
<name>A0A803N2Z7_CHEQI</name>
<dbReference type="PROSITE" id="PS50213">
    <property type="entry name" value="FAS1"/>
    <property type="match status" value="1"/>
</dbReference>
<organism evidence="4 5">
    <name type="scientific">Chenopodium quinoa</name>
    <name type="common">Quinoa</name>
    <dbReference type="NCBI Taxonomy" id="63459"/>
    <lineage>
        <taxon>Eukaryota</taxon>
        <taxon>Viridiplantae</taxon>
        <taxon>Streptophyta</taxon>
        <taxon>Embryophyta</taxon>
        <taxon>Tracheophyta</taxon>
        <taxon>Spermatophyta</taxon>
        <taxon>Magnoliopsida</taxon>
        <taxon>eudicotyledons</taxon>
        <taxon>Gunneridae</taxon>
        <taxon>Pentapetalae</taxon>
        <taxon>Caryophyllales</taxon>
        <taxon>Chenopodiaceae</taxon>
        <taxon>Chenopodioideae</taxon>
        <taxon>Atripliceae</taxon>
        <taxon>Chenopodium</taxon>
    </lineage>
</organism>
<dbReference type="Gene3D" id="2.30.180.10">
    <property type="entry name" value="FAS1 domain"/>
    <property type="match status" value="1"/>
</dbReference>
<dbReference type="Gramene" id="AUR62039553-RA">
    <property type="protein sequence ID" value="AUR62039553-RA:cds"/>
    <property type="gene ID" value="AUR62039553"/>
</dbReference>
<keyword evidence="5" id="KW-1185">Reference proteome</keyword>
<accession>A0A803N2Z7</accession>
<sequence length="354" mass="38663">MAFTSITIFSLLTFSLLIPHLTAISDESINNAAEILSDSGFNSMSLILPFISQPLISSLSSATLFTPSDSSFSLSNSGQPSLSLLQFHFCPRFYSFVDLQSLSYGTQLNTLLPNSSLSITSSDFDEDVAINGVKLNSSPVFDDGFFIIFQIDRFFNPNLTVGSTTELGTPSLSPIPSPPECAALSPRSGKYRDASASLRSRGYSLMAAFLDMQLTQFDNNNDKSLTLFAPTDASMEGHFGKNNYSEWGSIFLRHTVGCELSWGDLIGQLDQGFVIPTFLNGFQINVSRSNVYNSAYSLMINGQVSVDFPEFYRNHGIVVHGLSGVLVSPAVNEEREDAYSPANAFKVDADHIEF</sequence>
<dbReference type="Proteomes" id="UP000596660">
    <property type="component" value="Unplaced"/>
</dbReference>